<dbReference type="InterPro" id="IPR005661">
    <property type="entry name" value="OadB_MmdB"/>
</dbReference>
<feature type="transmembrane region" description="Helical" evidence="7">
    <location>
        <begin position="17"/>
        <end position="36"/>
    </location>
</feature>
<evidence type="ECO:0000256" key="7">
    <source>
        <dbReference type="SAM" id="Phobius"/>
    </source>
</evidence>
<keyword evidence="6 7" id="KW-0472">Membrane</keyword>
<gene>
    <name evidence="8" type="primary">gcdB_8</name>
    <name evidence="8" type="ORF">SDC9_30216</name>
</gene>
<feature type="transmembrane region" description="Helical" evidence="7">
    <location>
        <begin position="43"/>
        <end position="65"/>
    </location>
</feature>
<feature type="transmembrane region" description="Helical" evidence="7">
    <location>
        <begin position="236"/>
        <end position="263"/>
    </location>
</feature>
<keyword evidence="3 7" id="KW-0812">Transmembrane</keyword>
<keyword evidence="2" id="KW-1003">Cell membrane</keyword>
<accession>A0A644V011</accession>
<protein>
    <submittedName>
        <fullName evidence="8">Glutaconyl-CoA decarboxylase subunit beta</fullName>
    </submittedName>
</protein>
<dbReference type="AlphaFoldDB" id="A0A644V011"/>
<dbReference type="GO" id="GO:0016829">
    <property type="term" value="F:lyase activity"/>
    <property type="evidence" value="ECO:0007669"/>
    <property type="project" value="InterPro"/>
</dbReference>
<reference evidence="8" key="1">
    <citation type="submission" date="2019-08" db="EMBL/GenBank/DDBJ databases">
        <authorList>
            <person name="Kucharzyk K."/>
            <person name="Murdoch R.W."/>
            <person name="Higgins S."/>
            <person name="Loffler F."/>
        </authorList>
    </citation>
    <scope>NUCLEOTIDE SEQUENCE</scope>
</reference>
<evidence type="ECO:0000256" key="6">
    <source>
        <dbReference type="ARBA" id="ARBA00023136"/>
    </source>
</evidence>
<evidence type="ECO:0000256" key="4">
    <source>
        <dbReference type="ARBA" id="ARBA00022967"/>
    </source>
</evidence>
<keyword evidence="5 7" id="KW-1133">Transmembrane helix</keyword>
<feature type="transmembrane region" description="Helical" evidence="7">
    <location>
        <begin position="126"/>
        <end position="149"/>
    </location>
</feature>
<dbReference type="PANTHER" id="PTHR35806:SF1">
    <property type="entry name" value="OXALOACETATE DECARBOXYLASE BETA CHAIN 2"/>
    <property type="match status" value="1"/>
</dbReference>
<organism evidence="8">
    <name type="scientific">bioreactor metagenome</name>
    <dbReference type="NCBI Taxonomy" id="1076179"/>
    <lineage>
        <taxon>unclassified sequences</taxon>
        <taxon>metagenomes</taxon>
        <taxon>ecological metagenomes</taxon>
    </lineage>
</organism>
<evidence type="ECO:0000256" key="2">
    <source>
        <dbReference type="ARBA" id="ARBA00022475"/>
    </source>
</evidence>
<dbReference type="GO" id="GO:0006814">
    <property type="term" value="P:sodium ion transport"/>
    <property type="evidence" value="ECO:0007669"/>
    <property type="project" value="InterPro"/>
</dbReference>
<feature type="transmembrane region" description="Helical" evidence="7">
    <location>
        <begin position="92"/>
        <end position="114"/>
    </location>
</feature>
<feature type="transmembrane region" description="Helical" evidence="7">
    <location>
        <begin position="313"/>
        <end position="335"/>
    </location>
</feature>
<proteinExistence type="predicted"/>
<evidence type="ECO:0000313" key="8">
    <source>
        <dbReference type="EMBL" id="MPL84252.1"/>
    </source>
</evidence>
<dbReference type="Pfam" id="PF03977">
    <property type="entry name" value="OAD_beta"/>
    <property type="match status" value="1"/>
</dbReference>
<feature type="transmembrane region" description="Helical" evidence="7">
    <location>
        <begin position="185"/>
        <end position="206"/>
    </location>
</feature>
<comment type="subcellular location">
    <subcellularLocation>
        <location evidence="1">Cell membrane</location>
        <topology evidence="1">Multi-pass membrane protein</topology>
    </subcellularLocation>
</comment>
<evidence type="ECO:0000256" key="3">
    <source>
        <dbReference type="ARBA" id="ARBA00022692"/>
    </source>
</evidence>
<dbReference type="EMBL" id="VSSQ01000187">
    <property type="protein sequence ID" value="MPL84252.1"/>
    <property type="molecule type" value="Genomic_DNA"/>
</dbReference>
<name>A0A644V011_9ZZZZ</name>
<comment type="caution">
    <text evidence="8">The sequence shown here is derived from an EMBL/GenBank/DDBJ whole genome shotgun (WGS) entry which is preliminary data.</text>
</comment>
<sequence length="402" mass="42786">MEEILSKLYEMTAFGGFSYQVALMWIIAFVLLYLGIKKKYEPLLLVPIAFGVLLANFPGGGMGIVPAENIALEGHRYKNLFEIATEYGIMNYLYYSLIKTGFLPPIIFMGVGALTDFGPMLRNLKLAFFGAAAQIGIFSVLIVAILLGFTLEEAASLGIIGGADGPTAIYTTIKLAPHLLGPIAIAAYSYMALVPVIIPLVANLLMTKKEFKINMREMDKLYPAKHKIKNLKAVKIIFPIVLGCVSAIFVPSSVPLLGMLLFGNLIKEIGTSTLRLSEAATGPIMNTATIFLGLTVGATMTADVFLSPKTLGIVVGGFVAFAISIAGGILAVKVYNLFTKKKINPLIGATGLSAVPMASRVANEMALKHDSNNHILQYCMASNISGVIGSAVAAGVLISLIS</sequence>
<keyword evidence="4" id="KW-1278">Translocase</keyword>
<dbReference type="PANTHER" id="PTHR35806">
    <property type="entry name" value="OXALOACETATE DECARBOXYLASE BETA CHAIN 2"/>
    <property type="match status" value="1"/>
</dbReference>
<evidence type="ECO:0000256" key="5">
    <source>
        <dbReference type="ARBA" id="ARBA00022989"/>
    </source>
</evidence>
<dbReference type="GO" id="GO:0005886">
    <property type="term" value="C:plasma membrane"/>
    <property type="evidence" value="ECO:0007669"/>
    <property type="project" value="UniProtKB-SubCell"/>
</dbReference>
<evidence type="ECO:0000256" key="1">
    <source>
        <dbReference type="ARBA" id="ARBA00004651"/>
    </source>
</evidence>
<dbReference type="NCBIfam" id="TIGR01109">
    <property type="entry name" value="Na_pump_decarbB"/>
    <property type="match status" value="1"/>
</dbReference>
<feature type="transmembrane region" description="Helical" evidence="7">
    <location>
        <begin position="375"/>
        <end position="401"/>
    </location>
</feature>
<dbReference type="PIRSF" id="PIRSF015658">
    <property type="entry name" value="MmdB_OadB"/>
    <property type="match status" value="1"/>
</dbReference>